<accession>A0AAN9S2X3</accession>
<dbReference type="EMBL" id="JAYMYS010000007">
    <property type="protein sequence ID" value="KAK7386784.1"/>
    <property type="molecule type" value="Genomic_DNA"/>
</dbReference>
<protein>
    <submittedName>
        <fullName evidence="3">Uncharacterized protein</fullName>
    </submittedName>
</protein>
<evidence type="ECO:0000256" key="1">
    <source>
        <dbReference type="ARBA" id="ARBA00022729"/>
    </source>
</evidence>
<feature type="chain" id="PRO_5042927230" evidence="2">
    <location>
        <begin position="24"/>
        <end position="123"/>
    </location>
</feature>
<evidence type="ECO:0000256" key="2">
    <source>
        <dbReference type="SAM" id="SignalP"/>
    </source>
</evidence>
<keyword evidence="1 2" id="KW-0732">Signal</keyword>
<name>A0AAN9S2X3_PSOTE</name>
<evidence type="ECO:0000313" key="4">
    <source>
        <dbReference type="Proteomes" id="UP001386955"/>
    </source>
</evidence>
<feature type="signal peptide" evidence="2">
    <location>
        <begin position="1"/>
        <end position="23"/>
    </location>
</feature>
<dbReference type="AlphaFoldDB" id="A0AAN9S2X3"/>
<evidence type="ECO:0000313" key="3">
    <source>
        <dbReference type="EMBL" id="KAK7386784.1"/>
    </source>
</evidence>
<dbReference type="PANTHER" id="PTHR33184">
    <property type="entry name" value="PROTEIN TAPETUM DETERMINANT 1-LIKE-RELATED"/>
    <property type="match status" value="1"/>
</dbReference>
<dbReference type="Pfam" id="PF24068">
    <property type="entry name" value="TPD1_C"/>
    <property type="match status" value="1"/>
</dbReference>
<comment type="caution">
    <text evidence="3">The sequence shown here is derived from an EMBL/GenBank/DDBJ whole genome shotgun (WGS) entry which is preliminary data.</text>
</comment>
<dbReference type="Proteomes" id="UP001386955">
    <property type="component" value="Unassembled WGS sequence"/>
</dbReference>
<organism evidence="3 4">
    <name type="scientific">Psophocarpus tetragonolobus</name>
    <name type="common">Winged bean</name>
    <name type="synonym">Dolichos tetragonolobus</name>
    <dbReference type="NCBI Taxonomy" id="3891"/>
    <lineage>
        <taxon>Eukaryota</taxon>
        <taxon>Viridiplantae</taxon>
        <taxon>Streptophyta</taxon>
        <taxon>Embryophyta</taxon>
        <taxon>Tracheophyta</taxon>
        <taxon>Spermatophyta</taxon>
        <taxon>Magnoliopsida</taxon>
        <taxon>eudicotyledons</taxon>
        <taxon>Gunneridae</taxon>
        <taxon>Pentapetalae</taxon>
        <taxon>rosids</taxon>
        <taxon>fabids</taxon>
        <taxon>Fabales</taxon>
        <taxon>Fabaceae</taxon>
        <taxon>Papilionoideae</taxon>
        <taxon>50 kb inversion clade</taxon>
        <taxon>NPAAA clade</taxon>
        <taxon>indigoferoid/millettioid clade</taxon>
        <taxon>Phaseoleae</taxon>
        <taxon>Psophocarpus</taxon>
    </lineage>
</organism>
<gene>
    <name evidence="3" type="ORF">VNO78_27120</name>
</gene>
<keyword evidence="4" id="KW-1185">Reference proteome</keyword>
<dbReference type="PANTHER" id="PTHR33184:SF72">
    <property type="entry name" value="BETA-1,3-N-ACETYLGLUCOSAMINYLTRANSFERASE FAMILY PROTEIN"/>
    <property type="match status" value="1"/>
</dbReference>
<reference evidence="3 4" key="1">
    <citation type="submission" date="2024-01" db="EMBL/GenBank/DDBJ databases">
        <title>The genomes of 5 underutilized Papilionoideae crops provide insights into root nodulation and disease resistanc.</title>
        <authorList>
            <person name="Jiang F."/>
        </authorList>
    </citation>
    <scope>NUCLEOTIDE SEQUENCE [LARGE SCALE GENOMIC DNA]</scope>
    <source>
        <strain evidence="3">DUOXIRENSHENG_FW03</strain>
        <tissue evidence="3">Leaves</tissue>
    </source>
</reference>
<sequence length="123" mass="13612">MANSTIKVLNIVLFLALISKGYSTCSLEDISLTQTKTGVTIQGKPEWSVTITNKCPCAQKNIVLDCQGFQTVERIDPSLLDVDAKSGACVVKPNQLIYKDPVTFKYAWDNSFPLTPTFSQRFC</sequence>
<dbReference type="GO" id="GO:0001709">
    <property type="term" value="P:cell fate determination"/>
    <property type="evidence" value="ECO:0007669"/>
    <property type="project" value="TreeGrafter"/>
</dbReference>
<proteinExistence type="predicted"/>
<dbReference type="InterPro" id="IPR040361">
    <property type="entry name" value="TPD1"/>
</dbReference>